<comment type="caution">
    <text evidence="3">The sequence shown here is derived from an EMBL/GenBank/DDBJ whole genome shotgun (WGS) entry which is preliminary data.</text>
</comment>
<keyword evidence="4" id="KW-1185">Reference proteome</keyword>
<dbReference type="PANTHER" id="PTHR43428">
    <property type="entry name" value="ARSENATE REDUCTASE"/>
    <property type="match status" value="1"/>
</dbReference>
<dbReference type="CDD" id="cd16345">
    <property type="entry name" value="LMWP_ArsC"/>
    <property type="match status" value="1"/>
</dbReference>
<name>A0A841JVN3_9BACT</name>
<evidence type="ECO:0000313" key="3">
    <source>
        <dbReference type="EMBL" id="MBB6143051.1"/>
    </source>
</evidence>
<dbReference type="Proteomes" id="UP000538666">
    <property type="component" value="Unassembled WGS sequence"/>
</dbReference>
<dbReference type="PANTHER" id="PTHR43428:SF1">
    <property type="entry name" value="ARSENATE REDUCTASE"/>
    <property type="match status" value="1"/>
</dbReference>
<reference evidence="3 4" key="1">
    <citation type="submission" date="2020-08" db="EMBL/GenBank/DDBJ databases">
        <title>Genomic Encyclopedia of Type Strains, Phase IV (KMG-IV): sequencing the most valuable type-strain genomes for metagenomic binning, comparative biology and taxonomic classification.</title>
        <authorList>
            <person name="Goeker M."/>
        </authorList>
    </citation>
    <scope>NUCLEOTIDE SEQUENCE [LARGE SCALE GENOMIC DNA]</scope>
    <source>
        <strain evidence="3 4">DSM 103733</strain>
    </source>
</reference>
<evidence type="ECO:0000256" key="1">
    <source>
        <dbReference type="ARBA" id="ARBA00022849"/>
    </source>
</evidence>
<dbReference type="GO" id="GO:0008794">
    <property type="term" value="F:arsenate reductase (glutaredoxin) activity"/>
    <property type="evidence" value="ECO:0007669"/>
    <property type="project" value="UniProtKB-EC"/>
</dbReference>
<keyword evidence="3" id="KW-0560">Oxidoreductase</keyword>
<dbReference type="Gene3D" id="3.40.50.2300">
    <property type="match status" value="1"/>
</dbReference>
<gene>
    <name evidence="3" type="ORF">HNQ77_000995</name>
</gene>
<organism evidence="3 4">
    <name type="scientific">Silvibacterium bohemicum</name>
    <dbReference type="NCBI Taxonomy" id="1577686"/>
    <lineage>
        <taxon>Bacteria</taxon>
        <taxon>Pseudomonadati</taxon>
        <taxon>Acidobacteriota</taxon>
        <taxon>Terriglobia</taxon>
        <taxon>Terriglobales</taxon>
        <taxon>Acidobacteriaceae</taxon>
        <taxon>Silvibacterium</taxon>
    </lineage>
</organism>
<dbReference type="EC" id="1.20.4.1" evidence="3"/>
<evidence type="ECO:0000259" key="2">
    <source>
        <dbReference type="SMART" id="SM00226"/>
    </source>
</evidence>
<accession>A0A841JVN3</accession>
<keyword evidence="1" id="KW-0059">Arsenical resistance</keyword>
<dbReference type="SUPFAM" id="SSF52788">
    <property type="entry name" value="Phosphotyrosine protein phosphatases I"/>
    <property type="match status" value="1"/>
</dbReference>
<dbReference type="OrthoDB" id="9784339at2"/>
<dbReference type="GO" id="GO:0046685">
    <property type="term" value="P:response to arsenic-containing substance"/>
    <property type="evidence" value="ECO:0007669"/>
    <property type="project" value="UniProtKB-KW"/>
</dbReference>
<dbReference type="InterPro" id="IPR023485">
    <property type="entry name" value="Ptyr_pPase"/>
</dbReference>
<dbReference type="AlphaFoldDB" id="A0A841JVN3"/>
<dbReference type="InterPro" id="IPR036196">
    <property type="entry name" value="Ptyr_pPase_sf"/>
</dbReference>
<sequence>MRTYIFACIHNAGRSQMSAALFNRLVDPELAHAISAGTHPAEHVHPVVVDAMRELGIDLNHAKPQKLTAELAQDAELLITMGCGDECPYVPGLRRDDWPLPDPKGQGIETVRQTRDEIKQRVLHLLEQEKLSTNTIPV</sequence>
<protein>
    <submittedName>
        <fullName evidence="3">Arsenate reductase</fullName>
        <ecNumber evidence="3">1.20.4.1</ecNumber>
    </submittedName>
</protein>
<evidence type="ECO:0000313" key="4">
    <source>
        <dbReference type="Proteomes" id="UP000538666"/>
    </source>
</evidence>
<dbReference type="SMART" id="SM00226">
    <property type="entry name" value="LMWPc"/>
    <property type="match status" value="1"/>
</dbReference>
<feature type="domain" description="Phosphotyrosine protein phosphatase I" evidence="2">
    <location>
        <begin position="2"/>
        <end position="128"/>
    </location>
</feature>
<dbReference type="EMBL" id="JACHEK010000002">
    <property type="protein sequence ID" value="MBB6143051.1"/>
    <property type="molecule type" value="Genomic_DNA"/>
</dbReference>
<dbReference type="Pfam" id="PF01451">
    <property type="entry name" value="LMWPc"/>
    <property type="match status" value="1"/>
</dbReference>
<dbReference type="RefSeq" id="WP_050061992.1">
    <property type="nucleotide sequence ID" value="NZ_JACHEK010000002.1"/>
</dbReference>
<proteinExistence type="predicted"/>